<evidence type="ECO:0000256" key="2">
    <source>
        <dbReference type="ARBA" id="ARBA00023274"/>
    </source>
</evidence>
<gene>
    <name evidence="3 5" type="primary">rpsP</name>
    <name evidence="5" type="ordered locus">MPUT_0416</name>
</gene>
<dbReference type="GO" id="GO:0003735">
    <property type="term" value="F:structural constituent of ribosome"/>
    <property type="evidence" value="ECO:0007669"/>
    <property type="project" value="InterPro"/>
</dbReference>
<dbReference type="PROSITE" id="PS00732">
    <property type="entry name" value="RIBOSOMAL_S16"/>
    <property type="match status" value="1"/>
</dbReference>
<reference evidence="5 6" key="1">
    <citation type="journal article" date="2011" name="J. Bacteriol.">
        <title>Genome Sequence of Mycoplasma putrefaciens Type Strain KS1.</title>
        <authorList>
            <person name="Calcutt M.J."/>
            <person name="Foecking M.F."/>
        </authorList>
    </citation>
    <scope>NUCLEOTIDE SEQUENCE [LARGE SCALE GENOMIC DNA]</scope>
    <source>
        <strain evidence="6">ATCC 15718 / NCTC 10155 / C30 KS-1 / KS-1</strain>
    </source>
</reference>
<dbReference type="AlphaFoldDB" id="A0A7U4E9Q7"/>
<sequence>MVKLRLKRIGKKQAPFYRIVAADSRVNRNGKYIELVGTFNPLNNEVKIDKDLTLKWLQNGAQPTDTVRTLLSQQGILKALHESKQANSKPKAQKPVKEAKPTAKKPTTKSTAAKKPTTKSTTTKSTTAKKPITKKATTTTKKAVKEDK</sequence>
<dbReference type="Pfam" id="PF00886">
    <property type="entry name" value="Ribosomal_S16"/>
    <property type="match status" value="1"/>
</dbReference>
<evidence type="ECO:0000313" key="5">
    <source>
        <dbReference type="EMBL" id="AEM68789.1"/>
    </source>
</evidence>
<dbReference type="NCBIfam" id="TIGR00002">
    <property type="entry name" value="S16"/>
    <property type="match status" value="1"/>
</dbReference>
<dbReference type="SUPFAM" id="SSF54565">
    <property type="entry name" value="Ribosomal protein S16"/>
    <property type="match status" value="1"/>
</dbReference>
<evidence type="ECO:0000313" key="6">
    <source>
        <dbReference type="Proteomes" id="UP000008907"/>
    </source>
</evidence>
<evidence type="ECO:0000256" key="1">
    <source>
        <dbReference type="ARBA" id="ARBA00022980"/>
    </source>
</evidence>
<accession>A0A7U4E9Q7</accession>
<dbReference type="GO" id="GO:0015935">
    <property type="term" value="C:small ribosomal subunit"/>
    <property type="evidence" value="ECO:0007669"/>
    <property type="project" value="TreeGrafter"/>
</dbReference>
<dbReference type="KEGG" id="mpf:MPUT_0416"/>
<feature type="compositionally biased region" description="Low complexity" evidence="4">
    <location>
        <begin position="108"/>
        <end position="141"/>
    </location>
</feature>
<dbReference type="Gene3D" id="3.30.1320.10">
    <property type="match status" value="1"/>
</dbReference>
<keyword evidence="2 3" id="KW-0687">Ribonucleoprotein</keyword>
<name>A0A7U4E9Q7_MYCPK</name>
<dbReference type="InterPro" id="IPR000307">
    <property type="entry name" value="Ribosomal_bS16"/>
</dbReference>
<proteinExistence type="inferred from homology"/>
<dbReference type="EMBL" id="CP003021">
    <property type="protein sequence ID" value="AEM68789.1"/>
    <property type="molecule type" value="Genomic_DNA"/>
</dbReference>
<dbReference type="GO" id="GO:0005737">
    <property type="term" value="C:cytoplasm"/>
    <property type="evidence" value="ECO:0007669"/>
    <property type="project" value="UniProtKB-ARBA"/>
</dbReference>
<dbReference type="Proteomes" id="UP000008907">
    <property type="component" value="Chromosome"/>
</dbReference>
<dbReference type="PANTHER" id="PTHR12919">
    <property type="entry name" value="30S RIBOSOMAL PROTEIN S16"/>
    <property type="match status" value="1"/>
</dbReference>
<comment type="similarity">
    <text evidence="3">Belongs to the bacterial ribosomal protein bS16 family.</text>
</comment>
<evidence type="ECO:0000256" key="3">
    <source>
        <dbReference type="HAMAP-Rule" id="MF_00385"/>
    </source>
</evidence>
<dbReference type="InterPro" id="IPR023803">
    <property type="entry name" value="Ribosomal_bS16_dom_sf"/>
</dbReference>
<keyword evidence="1 3" id="KW-0689">Ribosomal protein</keyword>
<dbReference type="HAMAP" id="MF_00385">
    <property type="entry name" value="Ribosomal_bS16"/>
    <property type="match status" value="1"/>
</dbReference>
<evidence type="ECO:0000256" key="4">
    <source>
        <dbReference type="SAM" id="MobiDB-lite"/>
    </source>
</evidence>
<organism evidence="5 6">
    <name type="scientific">Mycoplasma putrefaciens (strain ATCC 15718 / NCTC 10155 / C30 KS-1 / KS-1)</name>
    <dbReference type="NCBI Taxonomy" id="743965"/>
    <lineage>
        <taxon>Bacteria</taxon>
        <taxon>Bacillati</taxon>
        <taxon>Mycoplasmatota</taxon>
        <taxon>Mollicutes</taxon>
        <taxon>Mycoplasmataceae</taxon>
        <taxon>Mycoplasma</taxon>
    </lineage>
</organism>
<dbReference type="InterPro" id="IPR020592">
    <property type="entry name" value="Ribosomal_bS16_CS"/>
</dbReference>
<dbReference type="PANTHER" id="PTHR12919:SF20">
    <property type="entry name" value="SMALL RIBOSOMAL SUBUNIT PROTEIN BS16M"/>
    <property type="match status" value="1"/>
</dbReference>
<feature type="region of interest" description="Disordered" evidence="4">
    <location>
        <begin position="81"/>
        <end position="148"/>
    </location>
</feature>
<dbReference type="GO" id="GO:0006412">
    <property type="term" value="P:translation"/>
    <property type="evidence" value="ECO:0007669"/>
    <property type="project" value="UniProtKB-UniRule"/>
</dbReference>
<protein>
    <recommendedName>
        <fullName evidence="3">Small ribosomal subunit protein bS16</fullName>
    </recommendedName>
</protein>